<evidence type="ECO:0000313" key="3">
    <source>
        <dbReference type="Proteomes" id="UP000054549"/>
    </source>
</evidence>
<dbReference type="AlphaFoldDB" id="A0A0C2WZH7"/>
<evidence type="ECO:0000256" key="1">
    <source>
        <dbReference type="SAM" id="MobiDB-lite"/>
    </source>
</evidence>
<name>A0A0C2WZH7_AMAMK</name>
<accession>A0A0C2WZH7</accession>
<feature type="region of interest" description="Disordered" evidence="1">
    <location>
        <begin position="42"/>
        <end position="67"/>
    </location>
</feature>
<proteinExistence type="predicted"/>
<evidence type="ECO:0000313" key="2">
    <source>
        <dbReference type="EMBL" id="KIL61823.1"/>
    </source>
</evidence>
<dbReference type="EMBL" id="KN818279">
    <property type="protein sequence ID" value="KIL61823.1"/>
    <property type="molecule type" value="Genomic_DNA"/>
</dbReference>
<dbReference type="Proteomes" id="UP000054549">
    <property type="component" value="Unassembled WGS sequence"/>
</dbReference>
<dbReference type="InParanoid" id="A0A0C2WZH7"/>
<feature type="compositionally biased region" description="Polar residues" evidence="1">
    <location>
        <begin position="56"/>
        <end position="67"/>
    </location>
</feature>
<organism evidence="2 3">
    <name type="scientific">Amanita muscaria (strain Koide BX008)</name>
    <dbReference type="NCBI Taxonomy" id="946122"/>
    <lineage>
        <taxon>Eukaryota</taxon>
        <taxon>Fungi</taxon>
        <taxon>Dikarya</taxon>
        <taxon>Basidiomycota</taxon>
        <taxon>Agaricomycotina</taxon>
        <taxon>Agaricomycetes</taxon>
        <taxon>Agaricomycetidae</taxon>
        <taxon>Agaricales</taxon>
        <taxon>Pluteineae</taxon>
        <taxon>Amanitaceae</taxon>
        <taxon>Amanita</taxon>
    </lineage>
</organism>
<keyword evidence="3" id="KW-1185">Reference proteome</keyword>
<protein>
    <submittedName>
        <fullName evidence="2">Uncharacterized protein</fullName>
    </submittedName>
</protein>
<dbReference type="HOGENOM" id="CLU_2526985_0_0_1"/>
<sequence>MAKAQYRIQKPTWRVDPGISLTSNNDTSSSYTHIYHTHELERASSCRPFSPPLKQGGTTTAKTGSSIVPQLDPMVLLDRPGIAG</sequence>
<gene>
    <name evidence="2" type="ORF">M378DRAFT_166469</name>
</gene>
<reference evidence="2 3" key="1">
    <citation type="submission" date="2014-04" db="EMBL/GenBank/DDBJ databases">
        <title>Evolutionary Origins and Diversification of the Mycorrhizal Mutualists.</title>
        <authorList>
            <consortium name="DOE Joint Genome Institute"/>
            <consortium name="Mycorrhizal Genomics Consortium"/>
            <person name="Kohler A."/>
            <person name="Kuo A."/>
            <person name="Nagy L.G."/>
            <person name="Floudas D."/>
            <person name="Copeland A."/>
            <person name="Barry K.W."/>
            <person name="Cichocki N."/>
            <person name="Veneault-Fourrey C."/>
            <person name="LaButti K."/>
            <person name="Lindquist E.A."/>
            <person name="Lipzen A."/>
            <person name="Lundell T."/>
            <person name="Morin E."/>
            <person name="Murat C."/>
            <person name="Riley R."/>
            <person name="Ohm R."/>
            <person name="Sun H."/>
            <person name="Tunlid A."/>
            <person name="Henrissat B."/>
            <person name="Grigoriev I.V."/>
            <person name="Hibbett D.S."/>
            <person name="Martin F."/>
        </authorList>
    </citation>
    <scope>NUCLEOTIDE SEQUENCE [LARGE SCALE GENOMIC DNA]</scope>
    <source>
        <strain evidence="2 3">Koide BX008</strain>
    </source>
</reference>